<dbReference type="GO" id="GO:0042025">
    <property type="term" value="C:host cell nucleus"/>
    <property type="evidence" value="ECO:0007669"/>
    <property type="project" value="UniProtKB-SubCell"/>
</dbReference>
<dbReference type="GO" id="GO:0016779">
    <property type="term" value="F:nucleotidyltransferase activity"/>
    <property type="evidence" value="ECO:0007669"/>
    <property type="project" value="UniProtKB-KW"/>
</dbReference>
<evidence type="ECO:0000256" key="7">
    <source>
        <dbReference type="ARBA" id="ARBA00022679"/>
    </source>
</evidence>
<accession>A0A6M3YP59</accession>
<evidence type="ECO:0000256" key="14">
    <source>
        <dbReference type="ARBA" id="ARBA00022801"/>
    </source>
</evidence>
<protein>
    <recommendedName>
        <fullName evidence="5">Replication-associated protein</fullName>
    </recommendedName>
    <alternativeName>
        <fullName evidence="20">ATP-dependent helicase Rep</fullName>
    </alternativeName>
    <alternativeName>
        <fullName evidence="21">RepP</fullName>
    </alternativeName>
</protein>
<dbReference type="InterPro" id="IPR049912">
    <property type="entry name" value="CRESS_DNA_REP"/>
</dbReference>
<evidence type="ECO:0000256" key="2">
    <source>
        <dbReference type="ARBA" id="ARBA00001946"/>
    </source>
</evidence>
<dbReference type="GO" id="GO:0005524">
    <property type="term" value="F:ATP binding"/>
    <property type="evidence" value="ECO:0007669"/>
    <property type="project" value="UniProtKB-KW"/>
</dbReference>
<keyword evidence="17" id="KW-0190">Covalent protein-DNA linkage</keyword>
<evidence type="ECO:0000256" key="4">
    <source>
        <dbReference type="ARBA" id="ARBA00008545"/>
    </source>
</evidence>
<comment type="subcellular location">
    <subcellularLocation>
        <location evidence="3">Host nucleus</location>
    </subcellularLocation>
</comment>
<evidence type="ECO:0000256" key="8">
    <source>
        <dbReference type="ARBA" id="ARBA00022695"/>
    </source>
</evidence>
<dbReference type="InterPro" id="IPR000605">
    <property type="entry name" value="Helicase_SF3_ssDNA/RNA_vir"/>
</dbReference>
<evidence type="ECO:0000256" key="15">
    <source>
        <dbReference type="ARBA" id="ARBA00022806"/>
    </source>
</evidence>
<evidence type="ECO:0000256" key="6">
    <source>
        <dbReference type="ARBA" id="ARBA00022562"/>
    </source>
</evidence>
<keyword evidence="10" id="KW-0540">Nuclease</keyword>
<evidence type="ECO:0000313" key="24">
    <source>
        <dbReference type="EMBL" id="QJI53610.1"/>
    </source>
</evidence>
<dbReference type="GO" id="GO:0046872">
    <property type="term" value="F:metal ion binding"/>
    <property type="evidence" value="ECO:0007669"/>
    <property type="project" value="UniProtKB-KW"/>
</dbReference>
<evidence type="ECO:0000256" key="9">
    <source>
        <dbReference type="ARBA" id="ARBA00022705"/>
    </source>
</evidence>
<feature type="domain" description="CRESS-DNA virus Rep endonuclease" evidence="23">
    <location>
        <begin position="3"/>
        <end position="101"/>
    </location>
</feature>
<dbReference type="GO" id="GO:0004519">
    <property type="term" value="F:endonuclease activity"/>
    <property type="evidence" value="ECO:0007669"/>
    <property type="project" value="UniProtKB-KW"/>
</dbReference>
<keyword evidence="6" id="KW-1048">Host nucleus</keyword>
<comment type="cofactor">
    <cofactor evidence="1">
        <name>Mn(2+)</name>
        <dbReference type="ChEBI" id="CHEBI:29035"/>
    </cofactor>
</comment>
<dbReference type="GO" id="GO:0006260">
    <property type="term" value="P:DNA replication"/>
    <property type="evidence" value="ECO:0007669"/>
    <property type="project" value="UniProtKB-KW"/>
</dbReference>
<dbReference type="GO" id="GO:0003677">
    <property type="term" value="F:DNA binding"/>
    <property type="evidence" value="ECO:0007669"/>
    <property type="project" value="UniProtKB-KW"/>
</dbReference>
<evidence type="ECO:0000256" key="19">
    <source>
        <dbReference type="ARBA" id="ARBA00023268"/>
    </source>
</evidence>
<evidence type="ECO:0000256" key="13">
    <source>
        <dbReference type="ARBA" id="ARBA00022759"/>
    </source>
</evidence>
<keyword evidence="19" id="KW-0511">Multifunctional enzyme</keyword>
<dbReference type="EMBL" id="MT138066">
    <property type="protein sequence ID" value="QJI53610.1"/>
    <property type="molecule type" value="Genomic_DNA"/>
</dbReference>
<evidence type="ECO:0000256" key="12">
    <source>
        <dbReference type="ARBA" id="ARBA00022741"/>
    </source>
</evidence>
<keyword evidence="18" id="KW-0238">DNA-binding</keyword>
<evidence type="ECO:0000256" key="5">
    <source>
        <dbReference type="ARBA" id="ARBA00014531"/>
    </source>
</evidence>
<evidence type="ECO:0000256" key="22">
    <source>
        <dbReference type="ARBA" id="ARBA00049360"/>
    </source>
</evidence>
<name>A0A6M3YP59_9VIRU</name>
<evidence type="ECO:0000256" key="21">
    <source>
        <dbReference type="ARBA" id="ARBA00032243"/>
    </source>
</evidence>
<comment type="similarity">
    <text evidence="4">Belongs to the nanoviruses/circoviruses replication-associated protein family.</text>
</comment>
<keyword evidence="14" id="KW-0378">Hydrolase</keyword>
<evidence type="ECO:0000256" key="17">
    <source>
        <dbReference type="ARBA" id="ARBA00023124"/>
    </source>
</evidence>
<dbReference type="SUPFAM" id="SSF52540">
    <property type="entry name" value="P-loop containing nucleoside triphosphate hydrolases"/>
    <property type="match status" value="1"/>
</dbReference>
<organism evidence="24">
    <name type="scientific">Circoviridae sp</name>
    <dbReference type="NCBI Taxonomy" id="1954248"/>
    <lineage>
        <taxon>Viruses</taxon>
        <taxon>Monodnaviria</taxon>
        <taxon>Shotokuvirae</taxon>
        <taxon>Cressdnaviricota</taxon>
        <taxon>Arfiviricetes</taxon>
        <taxon>Rohanvirales</taxon>
        <taxon>Nenyaviridae</taxon>
        <taxon>Galvornvirus</taxon>
        <taxon>Galvornvirus isengard</taxon>
    </lineage>
</organism>
<proteinExistence type="inferred from homology"/>
<dbReference type="GO" id="GO:0003723">
    <property type="term" value="F:RNA binding"/>
    <property type="evidence" value="ECO:0007669"/>
    <property type="project" value="InterPro"/>
</dbReference>
<reference evidence="24" key="1">
    <citation type="submission" date="2020-01" db="EMBL/GenBank/DDBJ databases">
        <title>Viral genomes from wild and zoo birds in China.</title>
        <authorList>
            <person name="Yao Y."/>
            <person name="Shan T."/>
            <person name="Yang S."/>
            <person name="Zhang W."/>
        </authorList>
    </citation>
    <scope>NUCLEOTIDE SEQUENCE</scope>
    <source>
        <strain evidence="24">Zfwcb09cir1</strain>
    </source>
</reference>
<dbReference type="Pfam" id="PF02407">
    <property type="entry name" value="Viral_Rep"/>
    <property type="match status" value="1"/>
</dbReference>
<dbReference type="GO" id="GO:0003724">
    <property type="term" value="F:RNA helicase activity"/>
    <property type="evidence" value="ECO:0007669"/>
    <property type="project" value="InterPro"/>
</dbReference>
<keyword evidence="12" id="KW-0547">Nucleotide-binding</keyword>
<keyword evidence="11" id="KW-0479">Metal-binding</keyword>
<sequence>MSDSTVRRFCFTLNNYTNAEYQHIVEFISAKCKYGIVGKEVGDTTGTMHLQGFCNLNKPMRFSAIKKHLNNRIHLEKANGSDEQNQKYCSKAGDFFEAGDPVRQGQRNDLKELVSAIKSGTNTTKMVAESFPCLYIRYHRGISEYLKISHPIKPRDDKTWVYYYWGPTGSGKSRRALKEAREINADSIYYKPRGLWWDGYHQQECVIIDDFYGWIKYDELLKICDRYPYKVQVKGGFEEFTSKRIWITSEKDTDRLYRFDDYDSASFERRITCKLHITYDSV</sequence>
<evidence type="ECO:0000256" key="3">
    <source>
        <dbReference type="ARBA" id="ARBA00004147"/>
    </source>
</evidence>
<evidence type="ECO:0000256" key="1">
    <source>
        <dbReference type="ARBA" id="ARBA00001936"/>
    </source>
</evidence>
<keyword evidence="15" id="KW-0347">Helicase</keyword>
<keyword evidence="13" id="KW-0255">Endonuclease</keyword>
<dbReference type="GO" id="GO:0016787">
    <property type="term" value="F:hydrolase activity"/>
    <property type="evidence" value="ECO:0007669"/>
    <property type="project" value="UniProtKB-KW"/>
</dbReference>
<evidence type="ECO:0000256" key="11">
    <source>
        <dbReference type="ARBA" id="ARBA00022723"/>
    </source>
</evidence>
<keyword evidence="16" id="KW-0067">ATP-binding</keyword>
<keyword evidence="9" id="KW-0235">DNA replication</keyword>
<evidence type="ECO:0000256" key="18">
    <source>
        <dbReference type="ARBA" id="ARBA00023125"/>
    </source>
</evidence>
<evidence type="ECO:0000256" key="20">
    <source>
        <dbReference type="ARBA" id="ARBA00030754"/>
    </source>
</evidence>
<keyword evidence="8" id="KW-0548">Nucleotidyltransferase</keyword>
<comment type="catalytic activity">
    <reaction evidence="22">
        <text>ATP + H2O = ADP + phosphate + H(+)</text>
        <dbReference type="Rhea" id="RHEA:13065"/>
        <dbReference type="ChEBI" id="CHEBI:15377"/>
        <dbReference type="ChEBI" id="CHEBI:15378"/>
        <dbReference type="ChEBI" id="CHEBI:30616"/>
        <dbReference type="ChEBI" id="CHEBI:43474"/>
        <dbReference type="ChEBI" id="CHEBI:456216"/>
    </reaction>
</comment>
<keyword evidence="7" id="KW-0808">Transferase</keyword>
<evidence type="ECO:0000256" key="10">
    <source>
        <dbReference type="ARBA" id="ARBA00022722"/>
    </source>
</evidence>
<evidence type="ECO:0000259" key="23">
    <source>
        <dbReference type="PROSITE" id="PS52020"/>
    </source>
</evidence>
<dbReference type="PROSITE" id="PS52020">
    <property type="entry name" value="CRESS_DNA_REP"/>
    <property type="match status" value="1"/>
</dbReference>
<evidence type="ECO:0000256" key="16">
    <source>
        <dbReference type="ARBA" id="ARBA00022840"/>
    </source>
</evidence>
<dbReference type="Pfam" id="PF00910">
    <property type="entry name" value="RNA_helicase"/>
    <property type="match status" value="1"/>
</dbReference>
<dbReference type="Gene3D" id="3.40.1310.20">
    <property type="match status" value="1"/>
</dbReference>
<comment type="cofactor">
    <cofactor evidence="2">
        <name>Mg(2+)</name>
        <dbReference type="ChEBI" id="CHEBI:18420"/>
    </cofactor>
</comment>
<dbReference type="InterPro" id="IPR027417">
    <property type="entry name" value="P-loop_NTPase"/>
</dbReference>